<dbReference type="InterPro" id="IPR034660">
    <property type="entry name" value="DinB/YfiT-like"/>
</dbReference>
<accession>A0A1I2H6S6</accession>
<evidence type="ECO:0000259" key="5">
    <source>
        <dbReference type="Pfam" id="PF12867"/>
    </source>
</evidence>
<dbReference type="InterPro" id="IPR023774">
    <property type="entry name" value="Put_metal_dep_hydrolase_YfiT"/>
</dbReference>
<name>A0A1I2H6S6_9BACT</name>
<protein>
    <submittedName>
        <fullName evidence="6">DinB superfamily protein</fullName>
    </submittedName>
</protein>
<dbReference type="NCBIfam" id="NF009807">
    <property type="entry name" value="PRK13291.1"/>
    <property type="match status" value="1"/>
</dbReference>
<organism evidence="6 7">
    <name type="scientific">Thermoflexibacter ruber</name>
    <dbReference type="NCBI Taxonomy" id="1003"/>
    <lineage>
        <taxon>Bacteria</taxon>
        <taxon>Pseudomonadati</taxon>
        <taxon>Bacteroidota</taxon>
        <taxon>Cytophagia</taxon>
        <taxon>Cytophagales</taxon>
        <taxon>Thermoflexibacteraceae</taxon>
        <taxon>Thermoflexibacter</taxon>
    </lineage>
</organism>
<keyword evidence="1" id="KW-0963">Cytoplasm</keyword>
<feature type="domain" description="DinB-like" evidence="5">
    <location>
        <begin position="44"/>
        <end position="181"/>
    </location>
</feature>
<sequence length="190" mass="22705">MQIYNNISKYDNRYSMEDLRYPIGKFAYKRAYSAQEKDQLILQIAEIPALLREAVSGLSENQLDTPYREEGWTVRQVIHHLPDSHANTYIRFKLALTEDNPTIKPYHEDRWAVLPDTFHTPIEVSLAMLEAIHFRWVMLLKNMQEKDFEKTYFHPESQKVFNLEYVLGMYVWHGQHHIAQITSLRARKHW</sequence>
<evidence type="ECO:0000313" key="7">
    <source>
        <dbReference type="Proteomes" id="UP000199513"/>
    </source>
</evidence>
<keyword evidence="7" id="KW-1185">Reference proteome</keyword>
<dbReference type="Gene3D" id="1.20.120.450">
    <property type="entry name" value="dinb family like domain"/>
    <property type="match status" value="1"/>
</dbReference>
<dbReference type="AlphaFoldDB" id="A0A1I2H6S6"/>
<dbReference type="GO" id="GO:0046872">
    <property type="term" value="F:metal ion binding"/>
    <property type="evidence" value="ECO:0007669"/>
    <property type="project" value="UniProtKB-KW"/>
</dbReference>
<proteinExistence type="inferred from homology"/>
<dbReference type="Proteomes" id="UP000199513">
    <property type="component" value="Unassembled WGS sequence"/>
</dbReference>
<evidence type="ECO:0000256" key="4">
    <source>
        <dbReference type="ARBA" id="ARBA00022833"/>
    </source>
</evidence>
<gene>
    <name evidence="6" type="ORF">SAMN04488541_102196</name>
</gene>
<dbReference type="STRING" id="1003.SAMN04488541_102196"/>
<dbReference type="SUPFAM" id="SSF109854">
    <property type="entry name" value="DinB/YfiT-like putative metalloenzymes"/>
    <property type="match status" value="1"/>
</dbReference>
<dbReference type="EMBL" id="FONY01000021">
    <property type="protein sequence ID" value="SFF24486.1"/>
    <property type="molecule type" value="Genomic_DNA"/>
</dbReference>
<dbReference type="InterPro" id="IPR024775">
    <property type="entry name" value="DinB-like"/>
</dbReference>
<dbReference type="HAMAP" id="MF_01256">
    <property type="entry name" value="YfiT_hydrol"/>
    <property type="match status" value="1"/>
</dbReference>
<dbReference type="Pfam" id="PF12867">
    <property type="entry name" value="DinB_2"/>
    <property type="match status" value="1"/>
</dbReference>
<evidence type="ECO:0000256" key="2">
    <source>
        <dbReference type="ARBA" id="ARBA00022723"/>
    </source>
</evidence>
<reference evidence="6 7" key="1">
    <citation type="submission" date="2016-10" db="EMBL/GenBank/DDBJ databases">
        <authorList>
            <person name="de Groot N.N."/>
        </authorList>
    </citation>
    <scope>NUCLEOTIDE SEQUENCE [LARGE SCALE GENOMIC DNA]</scope>
    <source>
        <strain>GEY</strain>
        <strain evidence="7">DSM 9560</strain>
    </source>
</reference>
<evidence type="ECO:0000313" key="6">
    <source>
        <dbReference type="EMBL" id="SFF24486.1"/>
    </source>
</evidence>
<dbReference type="GO" id="GO:0016787">
    <property type="term" value="F:hydrolase activity"/>
    <property type="evidence" value="ECO:0007669"/>
    <property type="project" value="UniProtKB-KW"/>
</dbReference>
<evidence type="ECO:0000256" key="3">
    <source>
        <dbReference type="ARBA" id="ARBA00022801"/>
    </source>
</evidence>
<keyword evidence="2" id="KW-0479">Metal-binding</keyword>
<evidence type="ECO:0000256" key="1">
    <source>
        <dbReference type="ARBA" id="ARBA00022490"/>
    </source>
</evidence>
<keyword evidence="4" id="KW-0862">Zinc</keyword>
<keyword evidence="3" id="KW-0378">Hydrolase</keyword>